<evidence type="ECO:0000313" key="3">
    <source>
        <dbReference type="Proteomes" id="UP001054945"/>
    </source>
</evidence>
<dbReference type="AlphaFoldDB" id="A0AAV4MFI3"/>
<name>A0AAV4MFI3_CAEEX</name>
<organism evidence="2 3">
    <name type="scientific">Caerostris extrusa</name>
    <name type="common">Bark spider</name>
    <name type="synonym">Caerostris bankana</name>
    <dbReference type="NCBI Taxonomy" id="172846"/>
    <lineage>
        <taxon>Eukaryota</taxon>
        <taxon>Metazoa</taxon>
        <taxon>Ecdysozoa</taxon>
        <taxon>Arthropoda</taxon>
        <taxon>Chelicerata</taxon>
        <taxon>Arachnida</taxon>
        <taxon>Araneae</taxon>
        <taxon>Araneomorphae</taxon>
        <taxon>Entelegynae</taxon>
        <taxon>Araneoidea</taxon>
        <taxon>Araneidae</taxon>
        <taxon>Caerostris</taxon>
    </lineage>
</organism>
<comment type="caution">
    <text evidence="2">The sequence shown here is derived from an EMBL/GenBank/DDBJ whole genome shotgun (WGS) entry which is preliminary data.</text>
</comment>
<reference evidence="2 3" key="1">
    <citation type="submission" date="2021-06" db="EMBL/GenBank/DDBJ databases">
        <title>Caerostris extrusa draft genome.</title>
        <authorList>
            <person name="Kono N."/>
            <person name="Arakawa K."/>
        </authorList>
    </citation>
    <scope>NUCLEOTIDE SEQUENCE [LARGE SCALE GENOMIC DNA]</scope>
</reference>
<dbReference type="EMBL" id="BPLR01019658">
    <property type="protein sequence ID" value="GIX70211.1"/>
    <property type="molecule type" value="Genomic_DNA"/>
</dbReference>
<accession>A0AAV4MFI3</accession>
<feature type="region of interest" description="Disordered" evidence="1">
    <location>
        <begin position="41"/>
        <end position="101"/>
    </location>
</feature>
<gene>
    <name evidence="2" type="ORF">CEXT_197231</name>
</gene>
<sequence>MHFKVTRKIIWVGHSCSKGLFCPELLDVAKSQLSKSVSIDIRARPWEADPPSPLPLTPTDERRPRERSLSISMGRAQGRLSDDMDSPFQHQIRKDLTGELH</sequence>
<dbReference type="Proteomes" id="UP001054945">
    <property type="component" value="Unassembled WGS sequence"/>
</dbReference>
<keyword evidence="3" id="KW-1185">Reference proteome</keyword>
<protein>
    <submittedName>
        <fullName evidence="2">Uncharacterized protein</fullName>
    </submittedName>
</protein>
<evidence type="ECO:0000256" key="1">
    <source>
        <dbReference type="SAM" id="MobiDB-lite"/>
    </source>
</evidence>
<proteinExistence type="predicted"/>
<feature type="compositionally biased region" description="Basic and acidic residues" evidence="1">
    <location>
        <begin position="59"/>
        <end position="68"/>
    </location>
</feature>
<feature type="compositionally biased region" description="Basic and acidic residues" evidence="1">
    <location>
        <begin position="92"/>
        <end position="101"/>
    </location>
</feature>
<evidence type="ECO:0000313" key="2">
    <source>
        <dbReference type="EMBL" id="GIX70211.1"/>
    </source>
</evidence>